<evidence type="ECO:0000313" key="3">
    <source>
        <dbReference type="EMBL" id="ELY59121.1"/>
    </source>
</evidence>
<keyword evidence="4" id="KW-1185">Reference proteome</keyword>
<dbReference type="InterPro" id="IPR036873">
    <property type="entry name" value="Rhodanese-like_dom_sf"/>
</dbReference>
<name>L9XCG9_9EURY</name>
<feature type="region of interest" description="Disordered" evidence="1">
    <location>
        <begin position="23"/>
        <end position="47"/>
    </location>
</feature>
<sequence>MRRRELLATGTAVTAAAIAGCLGDDDSADGYGPEQDSVPEERSIDTDTYEILEVGDVDVPLAPLEDVAYWYERREARFVDTRGSDQHEDLRITGSALSSAPDGVSSDPVEDWSTDDRIVTYCVCPHALAGQRAASLIDAGYENVYAFDEGLEAWVAQGYPVEGEQATQSLTSYQVRGRSDPAYAGEYVHARTVDSDQSELSTVEDDGSYELTLHFTGLGADSLLEIKAPDYTRELTLEEATDGVVTA</sequence>
<dbReference type="RefSeq" id="WP_005554870.1">
    <property type="nucleotide sequence ID" value="NZ_AOIB01000016.1"/>
</dbReference>
<dbReference type="SUPFAM" id="SSF52821">
    <property type="entry name" value="Rhodanese/Cell cycle control phosphatase"/>
    <property type="match status" value="1"/>
</dbReference>
<evidence type="ECO:0000313" key="4">
    <source>
        <dbReference type="Proteomes" id="UP000011688"/>
    </source>
</evidence>
<evidence type="ECO:0000256" key="1">
    <source>
        <dbReference type="SAM" id="MobiDB-lite"/>
    </source>
</evidence>
<dbReference type="eggNOG" id="arCOG02021">
    <property type="taxonomic scope" value="Archaea"/>
</dbReference>
<dbReference type="Proteomes" id="UP000011688">
    <property type="component" value="Unassembled WGS sequence"/>
</dbReference>
<protein>
    <recommendedName>
        <fullName evidence="2">Rhodanese domain-containing protein</fullName>
    </recommendedName>
</protein>
<dbReference type="PATRIC" id="fig|1227497.3.peg.1492"/>
<feature type="domain" description="Rhodanese" evidence="2">
    <location>
        <begin position="72"/>
        <end position="163"/>
    </location>
</feature>
<dbReference type="OrthoDB" id="252224at2157"/>
<dbReference type="EMBL" id="AOIB01000016">
    <property type="protein sequence ID" value="ELY59121.1"/>
    <property type="molecule type" value="Genomic_DNA"/>
</dbReference>
<dbReference type="PROSITE" id="PS51257">
    <property type="entry name" value="PROKAR_LIPOPROTEIN"/>
    <property type="match status" value="1"/>
</dbReference>
<dbReference type="PROSITE" id="PS50206">
    <property type="entry name" value="RHODANESE_3"/>
    <property type="match status" value="1"/>
</dbReference>
<dbReference type="Pfam" id="PF00581">
    <property type="entry name" value="Rhodanese"/>
    <property type="match status" value="1"/>
</dbReference>
<proteinExistence type="predicted"/>
<comment type="caution">
    <text evidence="3">The sequence shown here is derived from an EMBL/GenBank/DDBJ whole genome shotgun (WGS) entry which is preliminary data.</text>
</comment>
<evidence type="ECO:0000259" key="2">
    <source>
        <dbReference type="PROSITE" id="PS50206"/>
    </source>
</evidence>
<accession>L9XCG9</accession>
<dbReference type="CDD" id="cd00158">
    <property type="entry name" value="RHOD"/>
    <property type="match status" value="1"/>
</dbReference>
<organism evidence="3 4">
    <name type="scientific">Natronococcus amylolyticus DSM 10524</name>
    <dbReference type="NCBI Taxonomy" id="1227497"/>
    <lineage>
        <taxon>Archaea</taxon>
        <taxon>Methanobacteriati</taxon>
        <taxon>Methanobacteriota</taxon>
        <taxon>Stenosarchaea group</taxon>
        <taxon>Halobacteria</taxon>
        <taxon>Halobacteriales</taxon>
        <taxon>Natrialbaceae</taxon>
        <taxon>Natronococcus</taxon>
    </lineage>
</organism>
<dbReference type="STRING" id="1227497.C491_07266"/>
<gene>
    <name evidence="3" type="ORF">C491_07266</name>
</gene>
<dbReference type="InterPro" id="IPR001763">
    <property type="entry name" value="Rhodanese-like_dom"/>
</dbReference>
<reference evidence="3 4" key="1">
    <citation type="journal article" date="2014" name="PLoS Genet.">
        <title>Phylogenetically driven sequencing of extremely halophilic archaea reveals strategies for static and dynamic osmo-response.</title>
        <authorList>
            <person name="Becker E.A."/>
            <person name="Seitzer P.M."/>
            <person name="Tritt A."/>
            <person name="Larsen D."/>
            <person name="Krusor M."/>
            <person name="Yao A.I."/>
            <person name="Wu D."/>
            <person name="Madern D."/>
            <person name="Eisen J.A."/>
            <person name="Darling A.E."/>
            <person name="Facciotti M.T."/>
        </authorList>
    </citation>
    <scope>NUCLEOTIDE SEQUENCE [LARGE SCALE GENOMIC DNA]</scope>
    <source>
        <strain evidence="3 4">DSM 10524</strain>
    </source>
</reference>
<dbReference type="Gene3D" id="3.40.250.10">
    <property type="entry name" value="Rhodanese-like domain"/>
    <property type="match status" value="1"/>
</dbReference>
<dbReference type="AlphaFoldDB" id="L9XCG9"/>